<name>W5NI65_LEPOC</name>
<keyword evidence="1" id="KW-0812">Transmembrane</keyword>
<dbReference type="OMA" id="ITEIWIF"/>
<dbReference type="Pfam" id="PF20049">
    <property type="entry name" value="DUF6451"/>
    <property type="match status" value="1"/>
</dbReference>
<reference evidence="3" key="3">
    <citation type="submission" date="2025-09" db="UniProtKB">
        <authorList>
            <consortium name="Ensembl"/>
        </authorList>
    </citation>
    <scope>IDENTIFICATION</scope>
</reference>
<dbReference type="InParanoid" id="W5NI65"/>
<evidence type="ECO:0000256" key="1">
    <source>
        <dbReference type="SAM" id="Phobius"/>
    </source>
</evidence>
<keyword evidence="1" id="KW-1133">Transmembrane helix</keyword>
<accession>W5NI65</accession>
<keyword evidence="4" id="KW-1185">Reference proteome</keyword>
<dbReference type="EMBL" id="AHAT01009038">
    <property type="status" value="NOT_ANNOTATED_CDS"/>
    <property type="molecule type" value="Genomic_DNA"/>
</dbReference>
<dbReference type="STRING" id="7918.ENSLOCP00000020324"/>
<dbReference type="Ensembl" id="ENSLOCT00000020358.1">
    <property type="protein sequence ID" value="ENSLOCP00000020324.1"/>
    <property type="gene ID" value="ENSLOCG00000016456.1"/>
</dbReference>
<dbReference type="PANTHER" id="PTHR47027:SF25">
    <property type="entry name" value="REVERSE TRANSCRIPTASE DOMAIN-CONTAINING PROTEIN"/>
    <property type="match status" value="1"/>
</dbReference>
<dbReference type="AlphaFoldDB" id="W5NI65"/>
<dbReference type="Proteomes" id="UP000018468">
    <property type="component" value="Linkage group LG1"/>
</dbReference>
<feature type="domain" description="DUF6451" evidence="2">
    <location>
        <begin position="141"/>
        <end position="172"/>
    </location>
</feature>
<dbReference type="GeneTree" id="ENSGT01120000273890"/>
<dbReference type="InterPro" id="IPR045609">
    <property type="entry name" value="DUF6451"/>
</dbReference>
<evidence type="ECO:0000313" key="4">
    <source>
        <dbReference type="Proteomes" id="UP000018468"/>
    </source>
</evidence>
<dbReference type="eggNOG" id="KOG1075">
    <property type="taxonomic scope" value="Eukaryota"/>
</dbReference>
<reference evidence="4" key="1">
    <citation type="submission" date="2011-12" db="EMBL/GenBank/DDBJ databases">
        <title>The Draft Genome of Lepisosteus oculatus.</title>
        <authorList>
            <consortium name="The Broad Institute Genome Assembly &amp; Analysis Group"/>
            <consortium name="Computational R&amp;D Group"/>
            <consortium name="and Sequencing Platform"/>
            <person name="Di Palma F."/>
            <person name="Alfoldi J."/>
            <person name="Johnson J."/>
            <person name="Berlin A."/>
            <person name="Gnerre S."/>
            <person name="Jaffe D."/>
            <person name="MacCallum I."/>
            <person name="Young S."/>
            <person name="Walker B.J."/>
            <person name="Lander E.S."/>
            <person name="Lindblad-Toh K."/>
        </authorList>
    </citation>
    <scope>NUCLEOTIDE SEQUENCE [LARGE SCALE GENOMIC DNA]</scope>
</reference>
<evidence type="ECO:0000313" key="3">
    <source>
        <dbReference type="Ensembl" id="ENSLOCP00000020324.1"/>
    </source>
</evidence>
<dbReference type="PANTHER" id="PTHR47027">
    <property type="entry name" value="REVERSE TRANSCRIPTASE DOMAIN-CONTAINING PROTEIN"/>
    <property type="match status" value="1"/>
</dbReference>
<sequence>MPHDGAASDPVEITAGVRQGCILSPLLFLIVIDEILVACFDRKPRRGILWHPIHMDHLDDLHYTNDVLLSRRCGDMQDKLNDLKTKTKSMKINVGHTTIFTVADRPIENDNAFTYLGSQISPDGGTKLDIAARIMKARCSFASLKNIWHSNQIILITEIWIFNSNVKSVLLYGCKMWLVSLEITGKLQAFINRCLLNILCIWCPDNWISNSDIYSRCHQHPIYIENREKSGG</sequence>
<feature type="transmembrane region" description="Helical" evidence="1">
    <location>
        <begin position="22"/>
        <end position="40"/>
    </location>
</feature>
<dbReference type="HOGENOM" id="CLU_000680_32_6_1"/>
<organism evidence="3 4">
    <name type="scientific">Lepisosteus oculatus</name>
    <name type="common">Spotted gar</name>
    <dbReference type="NCBI Taxonomy" id="7918"/>
    <lineage>
        <taxon>Eukaryota</taxon>
        <taxon>Metazoa</taxon>
        <taxon>Chordata</taxon>
        <taxon>Craniata</taxon>
        <taxon>Vertebrata</taxon>
        <taxon>Euteleostomi</taxon>
        <taxon>Actinopterygii</taxon>
        <taxon>Neopterygii</taxon>
        <taxon>Holostei</taxon>
        <taxon>Semionotiformes</taxon>
        <taxon>Lepisosteidae</taxon>
        <taxon>Lepisosteus</taxon>
    </lineage>
</organism>
<proteinExistence type="predicted"/>
<evidence type="ECO:0000259" key="2">
    <source>
        <dbReference type="Pfam" id="PF20049"/>
    </source>
</evidence>
<protein>
    <recommendedName>
        <fullName evidence="2">DUF6451 domain-containing protein</fullName>
    </recommendedName>
</protein>
<keyword evidence="1" id="KW-0472">Membrane</keyword>
<reference evidence="3" key="2">
    <citation type="submission" date="2025-08" db="UniProtKB">
        <authorList>
            <consortium name="Ensembl"/>
        </authorList>
    </citation>
    <scope>IDENTIFICATION</scope>
</reference>